<dbReference type="Proteomes" id="UP001479436">
    <property type="component" value="Unassembled WGS sequence"/>
</dbReference>
<dbReference type="EMBL" id="JASJQH010000165">
    <property type="protein sequence ID" value="KAK9766334.1"/>
    <property type="molecule type" value="Genomic_DNA"/>
</dbReference>
<proteinExistence type="predicted"/>
<reference evidence="1 2" key="1">
    <citation type="submission" date="2023-04" db="EMBL/GenBank/DDBJ databases">
        <title>Genome of Basidiobolus ranarum AG-B5.</title>
        <authorList>
            <person name="Stajich J.E."/>
            <person name="Carter-House D."/>
            <person name="Gryganskyi A."/>
        </authorList>
    </citation>
    <scope>NUCLEOTIDE SEQUENCE [LARGE SCALE GENOMIC DNA]</scope>
    <source>
        <strain evidence="1 2">AG-B5</strain>
    </source>
</reference>
<sequence length="145" mass="16738">MAMKYKKDRRSVPFQISNLPTHQLTPTEAGSYYLVPQGYRVLLVQKETLTQPRSRTNKPVKAYLPASKKVIPMPAIATNQKKHTLDIDSSEFGQNTSLWQNAYSNYISLKMEELSKCNIHGESASRLITVLWQKMTAEERLRFQY</sequence>
<evidence type="ECO:0008006" key="3">
    <source>
        <dbReference type="Google" id="ProtNLM"/>
    </source>
</evidence>
<accession>A0ABR2WXU1</accession>
<evidence type="ECO:0000313" key="2">
    <source>
        <dbReference type="Proteomes" id="UP001479436"/>
    </source>
</evidence>
<keyword evidence="2" id="KW-1185">Reference proteome</keyword>
<organism evidence="1 2">
    <name type="scientific">Basidiobolus ranarum</name>
    <dbReference type="NCBI Taxonomy" id="34480"/>
    <lineage>
        <taxon>Eukaryota</taxon>
        <taxon>Fungi</taxon>
        <taxon>Fungi incertae sedis</taxon>
        <taxon>Zoopagomycota</taxon>
        <taxon>Entomophthoromycotina</taxon>
        <taxon>Basidiobolomycetes</taxon>
        <taxon>Basidiobolales</taxon>
        <taxon>Basidiobolaceae</taxon>
        <taxon>Basidiobolus</taxon>
    </lineage>
</organism>
<evidence type="ECO:0000313" key="1">
    <source>
        <dbReference type="EMBL" id="KAK9766334.1"/>
    </source>
</evidence>
<protein>
    <recommendedName>
        <fullName evidence="3">HMG box domain-containing protein</fullName>
    </recommendedName>
</protein>
<comment type="caution">
    <text evidence="1">The sequence shown here is derived from an EMBL/GenBank/DDBJ whole genome shotgun (WGS) entry which is preliminary data.</text>
</comment>
<name>A0ABR2WXU1_9FUNG</name>
<gene>
    <name evidence="1" type="ORF">K7432_004657</name>
</gene>